<dbReference type="InterPro" id="IPR040262">
    <property type="entry name" value="At4g38062-like"/>
</dbReference>
<feature type="coiled-coil region" evidence="1">
    <location>
        <begin position="313"/>
        <end position="377"/>
    </location>
</feature>
<feature type="coiled-coil region" evidence="1">
    <location>
        <begin position="1108"/>
        <end position="1167"/>
    </location>
</feature>
<keyword evidence="3" id="KW-1185">Reference proteome</keyword>
<organism evidence="2 3">
    <name type="scientific">Camellia sinensis var. sinensis</name>
    <name type="common">China tea</name>
    <dbReference type="NCBI Taxonomy" id="542762"/>
    <lineage>
        <taxon>Eukaryota</taxon>
        <taxon>Viridiplantae</taxon>
        <taxon>Streptophyta</taxon>
        <taxon>Embryophyta</taxon>
        <taxon>Tracheophyta</taxon>
        <taxon>Spermatophyta</taxon>
        <taxon>Magnoliopsida</taxon>
        <taxon>eudicotyledons</taxon>
        <taxon>Gunneridae</taxon>
        <taxon>Pentapetalae</taxon>
        <taxon>asterids</taxon>
        <taxon>Ericales</taxon>
        <taxon>Theaceae</taxon>
        <taxon>Camellia</taxon>
    </lineage>
</organism>
<dbReference type="STRING" id="542762.A0A4S4EKJ2"/>
<protein>
    <submittedName>
        <fullName evidence="2">Uncharacterized protein</fullName>
    </submittedName>
</protein>
<feature type="coiled-coil region" evidence="1">
    <location>
        <begin position="1"/>
        <end position="63"/>
    </location>
</feature>
<name>A0A4S4EKJ2_CAMSN</name>
<dbReference type="AlphaFoldDB" id="A0A4S4EKJ2"/>
<sequence length="1269" mass="147807">MERVCEELDEAKAEIEKLRAEHKIKTQLSESLKRAHNEQLIKIQEANAKIQKQAQEISEKADEISITKQMYEELKSSMSEKVAIIKNLSSGNIKLGINCDKKLRKWEEEKRELVAALDVANSKNMDQGQKLHAYKEELKGLKSLLSASEEKFLEAEKRAKESKELRHRDDMLHKLEEENRKVQDQLKWKKEQFKHLEEAHEKLRGQFKASKKEWETEKSALLDEISALQTNLDSQTRIAEGLQSRLQMCNQALAHEESRRKCLEVQLSETKTCFDSVLVECEEAKSKIECLTDQRDKDIASLRDLLGTKDMIHKEMEYRVGRLEQENQELRLSVKELQEAQIQEAGSSSLSKLRNKLKRLEHIHKDCSKNLSAKEDEWSSKLEKMEVDLTHCRYELERKDTVIKELQTELESCHSSIMHLELQNEETSLMLFVLKSGILEARLKLSNEMRDMDLKNSEREEAVSLLKKLLEIKSAALVETQRNIEEDHEKMASLSRKLESLSLIEQQQLQLQDELERHKEMLKESSECQPHLTEQALLMKSDSENSEREEKVSLLMKQLEIKSAALVEAQRTIEEDHEKMASLLSKLESLSLIEQQQLQLQDEPERHKERLKESSECQLHLKEQALLMKSDSENSEREEKVSLLMKRLEIKSAALVEAQRTIEEDHEKMASLLSKIESLSLVERQQLQLQDELERHKETLKESSECQLHLKEQALLMKSDSENSEREEKVSLLMKQLEIKSAALVEAQRNIEEDHEKMASLMSKIESSSLIEQQQLQLQDELERQKEMLKESSVCQLHLKEQALLMKSDLENSEREVKVSFLMKQLEIKSAALAEAQRNIEEDHEKMAFLLSKIESLRLIEQQQLQLQDELERHKEMLKESSECQLCLKEQALWMKSDLKKVHEALNRANDELAGKFCEGNELEFELQIWKSIAQRFKANLEENQRMRKEVEVSLLEEVEIEATLKQEKDSLGHALEEKDRRIDDLQRQLVFLDKKLKIRETGKEKKKIPNGLQKEIECLEQESMQRELEGAILAHINAERSYEHEKDNFLRLVEERDQRIDDLHRLFMSSPTTSFSTQLAEKQAELDLVHGAWEKIATSAVLKEMEIQEKALVLTELEDDFSNLQKKLESHLSSSEEEGEEIATELKAKQLEIRKLTSVTDKLESENRILVEDVKKLLSNRDSLLDFMGSVTEKVSQFSVEDKQLMRVWERIMQNFDNNGRGIDLKGNNDDDNLFDPLKENMNIHHSLTTKRVEATTDERSPLRALNN</sequence>
<feature type="coiled-coil region" evidence="1">
    <location>
        <begin position="823"/>
        <end position="880"/>
    </location>
</feature>
<gene>
    <name evidence="2" type="ORF">TEA_022819</name>
</gene>
<comment type="caution">
    <text evidence="2">The sequence shown here is derived from an EMBL/GenBank/DDBJ whole genome shotgun (WGS) entry which is preliminary data.</text>
</comment>
<dbReference type="PANTHER" id="PTHR45287">
    <property type="entry name" value="OS03G0691500 PROTEIN"/>
    <property type="match status" value="1"/>
</dbReference>
<proteinExistence type="predicted"/>
<keyword evidence="1" id="KW-0175">Coiled coil</keyword>
<dbReference type="Proteomes" id="UP000306102">
    <property type="component" value="Unassembled WGS sequence"/>
</dbReference>
<evidence type="ECO:0000313" key="3">
    <source>
        <dbReference type="Proteomes" id="UP000306102"/>
    </source>
</evidence>
<evidence type="ECO:0000313" key="2">
    <source>
        <dbReference type="EMBL" id="THG16634.1"/>
    </source>
</evidence>
<feature type="coiled-coil region" evidence="1">
    <location>
        <begin position="477"/>
        <end position="524"/>
    </location>
</feature>
<dbReference type="EMBL" id="SDRB02003954">
    <property type="protein sequence ID" value="THG16634.1"/>
    <property type="molecule type" value="Genomic_DNA"/>
</dbReference>
<feature type="coiled-coil region" evidence="1">
    <location>
        <begin position="969"/>
        <end position="996"/>
    </location>
</feature>
<feature type="coiled-coil region" evidence="1">
    <location>
        <begin position="734"/>
        <end position="792"/>
    </location>
</feature>
<feature type="coiled-coil region" evidence="1">
    <location>
        <begin position="103"/>
        <end position="231"/>
    </location>
</feature>
<accession>A0A4S4EKJ2</accession>
<reference evidence="2 3" key="1">
    <citation type="journal article" date="2018" name="Proc. Natl. Acad. Sci. U.S.A.">
        <title>Draft genome sequence of Camellia sinensis var. sinensis provides insights into the evolution of the tea genome and tea quality.</title>
        <authorList>
            <person name="Wei C."/>
            <person name="Yang H."/>
            <person name="Wang S."/>
            <person name="Zhao J."/>
            <person name="Liu C."/>
            <person name="Gao L."/>
            <person name="Xia E."/>
            <person name="Lu Y."/>
            <person name="Tai Y."/>
            <person name="She G."/>
            <person name="Sun J."/>
            <person name="Cao H."/>
            <person name="Tong W."/>
            <person name="Gao Q."/>
            <person name="Li Y."/>
            <person name="Deng W."/>
            <person name="Jiang X."/>
            <person name="Wang W."/>
            <person name="Chen Q."/>
            <person name="Zhang S."/>
            <person name="Li H."/>
            <person name="Wu J."/>
            <person name="Wang P."/>
            <person name="Li P."/>
            <person name="Shi C."/>
            <person name="Zheng F."/>
            <person name="Jian J."/>
            <person name="Huang B."/>
            <person name="Shan D."/>
            <person name="Shi M."/>
            <person name="Fang C."/>
            <person name="Yue Y."/>
            <person name="Li F."/>
            <person name="Li D."/>
            <person name="Wei S."/>
            <person name="Han B."/>
            <person name="Jiang C."/>
            <person name="Yin Y."/>
            <person name="Xia T."/>
            <person name="Zhang Z."/>
            <person name="Bennetzen J.L."/>
            <person name="Zhao S."/>
            <person name="Wan X."/>
        </authorList>
    </citation>
    <scope>NUCLEOTIDE SEQUENCE [LARGE SCALE GENOMIC DNA]</scope>
    <source>
        <strain evidence="3">cv. Shuchazao</strain>
        <tissue evidence="2">Leaf</tissue>
    </source>
</reference>
<dbReference type="PANTHER" id="PTHR45287:SF4">
    <property type="entry name" value="OS03G0691500 PROTEIN"/>
    <property type="match status" value="1"/>
</dbReference>
<evidence type="ECO:0000256" key="1">
    <source>
        <dbReference type="SAM" id="Coils"/>
    </source>
</evidence>